<feature type="transmembrane region" description="Helical" evidence="1">
    <location>
        <begin position="153"/>
        <end position="178"/>
    </location>
</feature>
<dbReference type="Proteomes" id="UP000294830">
    <property type="component" value="Unassembled WGS sequence"/>
</dbReference>
<name>A0A4R2EW97_9BACT</name>
<evidence type="ECO:0000313" key="3">
    <source>
        <dbReference type="Proteomes" id="UP000294830"/>
    </source>
</evidence>
<keyword evidence="1" id="KW-0812">Transmembrane</keyword>
<accession>A0A4R2EW97</accession>
<dbReference type="EMBL" id="SLWB01000001">
    <property type="protein sequence ID" value="TCN72966.1"/>
    <property type="molecule type" value="Genomic_DNA"/>
</dbReference>
<comment type="caution">
    <text evidence="2">The sequence shown here is derived from an EMBL/GenBank/DDBJ whole genome shotgun (WGS) entry which is preliminary data.</text>
</comment>
<feature type="transmembrane region" description="Helical" evidence="1">
    <location>
        <begin position="235"/>
        <end position="255"/>
    </location>
</feature>
<proteinExistence type="predicted"/>
<dbReference type="Pfam" id="PF12730">
    <property type="entry name" value="ABC2_membrane_4"/>
    <property type="match status" value="1"/>
</dbReference>
<dbReference type="CDD" id="cd21809">
    <property type="entry name" value="ABC-2_lan_permease-like"/>
    <property type="match status" value="1"/>
</dbReference>
<keyword evidence="1" id="KW-1133">Transmembrane helix</keyword>
<dbReference type="AlphaFoldDB" id="A0A4R2EW97"/>
<reference evidence="2 3" key="1">
    <citation type="submission" date="2019-03" db="EMBL/GenBank/DDBJ databases">
        <title>Genomic Encyclopedia of Archaeal and Bacterial Type Strains, Phase II (KMG-II): from individual species to whole genera.</title>
        <authorList>
            <person name="Goeker M."/>
        </authorList>
    </citation>
    <scope>NUCLEOTIDE SEQUENCE [LARGE SCALE GENOMIC DNA]</scope>
    <source>
        <strain evidence="2 3">RL-C</strain>
    </source>
</reference>
<protein>
    <recommendedName>
        <fullName evidence="4">ABC-2 type transport system permease protein</fullName>
    </recommendedName>
</protein>
<evidence type="ECO:0008006" key="4">
    <source>
        <dbReference type="Google" id="ProtNLM"/>
    </source>
</evidence>
<dbReference type="OrthoDB" id="5946463at2"/>
<dbReference type="PANTHER" id="PTHR37305:SF1">
    <property type="entry name" value="MEMBRANE PROTEIN"/>
    <property type="match status" value="1"/>
</dbReference>
<sequence length="264" mass="29816">MRTALQQFGAAFKAETIKSKGTAAYWLTYIGPFFILLIFLLGFYFKGHHLLPPKVDPWLPFIAKIWDAAAMVFLPMYLILLASQLLNLEHKNATWRLAYTLPYSKHIIFWSKMAMLFTLNLSAHLLTMLLTIAAGMLLAFIKPDLGFILSAIPWQHCAALTAKVLVCSFGILSVYYFVCFEIKNQVKSMGIGISLFIVVTIVAGWKYAFLIPTYYPMVSGMSYYKIVAAHEPLFAAKELITVGGYFVLFSLAAWYRACTKRMAV</sequence>
<keyword evidence="1" id="KW-0472">Membrane</keyword>
<feature type="transmembrane region" description="Helical" evidence="1">
    <location>
        <begin position="23"/>
        <end position="45"/>
    </location>
</feature>
<evidence type="ECO:0000313" key="2">
    <source>
        <dbReference type="EMBL" id="TCN72966.1"/>
    </source>
</evidence>
<evidence type="ECO:0000256" key="1">
    <source>
        <dbReference type="SAM" id="Phobius"/>
    </source>
</evidence>
<feature type="transmembrane region" description="Helical" evidence="1">
    <location>
        <begin position="114"/>
        <end position="141"/>
    </location>
</feature>
<dbReference type="RefSeq" id="WP_131837751.1">
    <property type="nucleotide sequence ID" value="NZ_SLWB01000001.1"/>
</dbReference>
<gene>
    <name evidence="2" type="ORF">CLV25_101184</name>
</gene>
<dbReference type="PANTHER" id="PTHR37305">
    <property type="entry name" value="INTEGRAL MEMBRANE PROTEIN-RELATED"/>
    <property type="match status" value="1"/>
</dbReference>
<organism evidence="2 3">
    <name type="scientific">Acetobacteroides hydrogenigenes</name>
    <dbReference type="NCBI Taxonomy" id="979970"/>
    <lineage>
        <taxon>Bacteria</taxon>
        <taxon>Pseudomonadati</taxon>
        <taxon>Bacteroidota</taxon>
        <taxon>Bacteroidia</taxon>
        <taxon>Bacteroidales</taxon>
        <taxon>Rikenellaceae</taxon>
        <taxon>Acetobacteroides</taxon>
    </lineage>
</organism>
<feature type="transmembrane region" description="Helical" evidence="1">
    <location>
        <begin position="190"/>
        <end position="215"/>
    </location>
</feature>
<feature type="transmembrane region" description="Helical" evidence="1">
    <location>
        <begin position="65"/>
        <end position="86"/>
    </location>
</feature>
<keyword evidence="3" id="KW-1185">Reference proteome</keyword>